<keyword evidence="3" id="KW-1185">Reference proteome</keyword>
<proteinExistence type="predicted"/>
<feature type="compositionally biased region" description="Polar residues" evidence="1">
    <location>
        <begin position="1"/>
        <end position="12"/>
    </location>
</feature>
<dbReference type="HOGENOM" id="CLU_2911847_0_0_6"/>
<feature type="region of interest" description="Disordered" evidence="1">
    <location>
        <begin position="1"/>
        <end position="32"/>
    </location>
</feature>
<protein>
    <submittedName>
        <fullName evidence="2">Uncharacterized protein</fullName>
    </submittedName>
</protein>
<evidence type="ECO:0000256" key="1">
    <source>
        <dbReference type="SAM" id="MobiDB-lite"/>
    </source>
</evidence>
<dbReference type="EMBL" id="APQL01000003">
    <property type="protein sequence ID" value="ENW08003.1"/>
    <property type="molecule type" value="Genomic_DNA"/>
</dbReference>
<sequence>MAVRSSNDTINEINIPEQYMSKCSDEDSESSLSDGLDTVDVEAIISFLIYQMLLMIIIQPV</sequence>
<accession>N9EC54</accession>
<dbReference type="Proteomes" id="UP000017670">
    <property type="component" value="Unassembled WGS sequence"/>
</dbReference>
<name>N9EC54_9GAMM</name>
<evidence type="ECO:0000313" key="3">
    <source>
        <dbReference type="Proteomes" id="UP000017670"/>
    </source>
</evidence>
<evidence type="ECO:0000313" key="2">
    <source>
        <dbReference type="EMBL" id="ENW08003.1"/>
    </source>
</evidence>
<comment type="caution">
    <text evidence="2">The sequence shown here is derived from an EMBL/GenBank/DDBJ whole genome shotgun (WGS) entry which is preliminary data.</text>
</comment>
<organism evidence="2 3">
    <name type="scientific">Acinetobacter beijerinckii CIP 110307</name>
    <dbReference type="NCBI Taxonomy" id="1217648"/>
    <lineage>
        <taxon>Bacteria</taxon>
        <taxon>Pseudomonadati</taxon>
        <taxon>Pseudomonadota</taxon>
        <taxon>Gammaproteobacteria</taxon>
        <taxon>Moraxellales</taxon>
        <taxon>Moraxellaceae</taxon>
        <taxon>Acinetobacter</taxon>
    </lineage>
</organism>
<gene>
    <name evidence="2" type="ORF">F933_00529</name>
</gene>
<reference evidence="2 3" key="1">
    <citation type="submission" date="2013-02" db="EMBL/GenBank/DDBJ databases">
        <title>The Genome Sequence of Acinetobacter beijerinckii CIP 110307.</title>
        <authorList>
            <consortium name="The Broad Institute Genome Sequencing Platform"/>
            <consortium name="The Broad Institute Genome Sequencing Center for Infectious Disease"/>
            <person name="Cerqueira G."/>
            <person name="Feldgarden M."/>
            <person name="Courvalin P."/>
            <person name="Perichon B."/>
            <person name="Grillot-Courvalin C."/>
            <person name="Clermont D."/>
            <person name="Rocha E."/>
            <person name="Yoon E.-J."/>
            <person name="Nemec A."/>
            <person name="Walker B."/>
            <person name="Young S.K."/>
            <person name="Zeng Q."/>
            <person name="Gargeya S."/>
            <person name="Fitzgerald M."/>
            <person name="Haas B."/>
            <person name="Abouelleil A."/>
            <person name="Alvarado L."/>
            <person name="Arachchi H.M."/>
            <person name="Berlin A.M."/>
            <person name="Chapman S.B."/>
            <person name="Dewar J."/>
            <person name="Goldberg J."/>
            <person name="Griggs A."/>
            <person name="Gujja S."/>
            <person name="Hansen M."/>
            <person name="Howarth C."/>
            <person name="Imamovic A."/>
            <person name="Larimer J."/>
            <person name="McCowan C."/>
            <person name="Murphy C."/>
            <person name="Neiman D."/>
            <person name="Pearson M."/>
            <person name="Priest M."/>
            <person name="Roberts A."/>
            <person name="Saif S."/>
            <person name="Shea T."/>
            <person name="Sisk P."/>
            <person name="Sykes S."/>
            <person name="Wortman J."/>
            <person name="Nusbaum C."/>
            <person name="Birren B."/>
        </authorList>
    </citation>
    <scope>NUCLEOTIDE SEQUENCE [LARGE SCALE GENOMIC DNA]</scope>
    <source>
        <strain evidence="2 3">CIP 110307</strain>
    </source>
</reference>
<dbReference type="AlphaFoldDB" id="N9EC54"/>